<evidence type="ECO:0000313" key="2">
    <source>
        <dbReference type="Proteomes" id="UP000255303"/>
    </source>
</evidence>
<dbReference type="Proteomes" id="UP000255303">
    <property type="component" value="Unassembled WGS sequence"/>
</dbReference>
<sequence length="89" mass="9631">MGLVILWPMANTPLTRRTVTDGNAAAPAKVATLADIADNLLAPPALPGHSVSGEQYLYFTERDIERILDNLDGLRNMVFPLGEPLDEGE</sequence>
<accession>A0A379JN27</accession>
<dbReference type="AlphaFoldDB" id="A0A379JN27"/>
<protein>
    <submittedName>
        <fullName evidence="1">Uncharacterized protein</fullName>
    </submittedName>
</protein>
<evidence type="ECO:0000313" key="1">
    <source>
        <dbReference type="EMBL" id="SUD49915.1"/>
    </source>
</evidence>
<reference evidence="1 2" key="1">
    <citation type="submission" date="2018-06" db="EMBL/GenBank/DDBJ databases">
        <authorList>
            <consortium name="Pathogen Informatics"/>
            <person name="Doyle S."/>
        </authorList>
    </citation>
    <scope>NUCLEOTIDE SEQUENCE [LARGE SCALE GENOMIC DNA]</scope>
    <source>
        <strain evidence="1 2">NCTC10692</strain>
    </source>
</reference>
<organism evidence="1 2">
    <name type="scientific">Ectopseudomonas oleovorans</name>
    <name type="common">Pseudomonas oleovorans</name>
    <dbReference type="NCBI Taxonomy" id="301"/>
    <lineage>
        <taxon>Bacteria</taxon>
        <taxon>Pseudomonadati</taxon>
        <taxon>Pseudomonadota</taxon>
        <taxon>Gammaproteobacteria</taxon>
        <taxon>Pseudomonadales</taxon>
        <taxon>Pseudomonadaceae</taxon>
        <taxon>Ectopseudomonas</taxon>
    </lineage>
</organism>
<gene>
    <name evidence="1" type="ORF">NCTC10692_00299</name>
</gene>
<name>A0A379JN27_ECTOL</name>
<dbReference type="EMBL" id="UGUV01000002">
    <property type="protein sequence ID" value="SUD49915.1"/>
    <property type="molecule type" value="Genomic_DNA"/>
</dbReference>
<proteinExistence type="predicted"/>